<comment type="PTM">
    <text evidence="4">Autoproteolytically processed. The inactive tetrameric zymogen termed p46 autoprocesses to a smaller form termed p41, which is active only during spore germination.</text>
</comment>
<dbReference type="OrthoDB" id="9777293at2"/>
<protein>
    <recommendedName>
        <fullName evidence="4">Germination protease</fullName>
        <ecNumber evidence="4">3.4.24.78</ecNumber>
    </recommendedName>
    <alternativeName>
        <fullName evidence="4">GPR endopeptidase</fullName>
    </alternativeName>
    <alternativeName>
        <fullName evidence="4">Germination proteinase</fullName>
    </alternativeName>
    <alternativeName>
        <fullName evidence="4">Spore protease</fullName>
    </alternativeName>
</protein>
<dbReference type="Proteomes" id="UP000316425">
    <property type="component" value="Unassembled WGS sequence"/>
</dbReference>
<accession>A0A556PTQ9</accession>
<evidence type="ECO:0000256" key="3">
    <source>
        <dbReference type="ARBA" id="ARBA00023145"/>
    </source>
</evidence>
<dbReference type="EMBL" id="VMHE01000001">
    <property type="protein sequence ID" value="TSJ67762.1"/>
    <property type="molecule type" value="Genomic_DNA"/>
</dbReference>
<dbReference type="GO" id="GO:0004222">
    <property type="term" value="F:metalloendopeptidase activity"/>
    <property type="evidence" value="ECO:0007669"/>
    <property type="project" value="UniProtKB-UniRule"/>
</dbReference>
<dbReference type="GO" id="GO:0009847">
    <property type="term" value="P:spore germination"/>
    <property type="evidence" value="ECO:0007669"/>
    <property type="project" value="UniProtKB-UniRule"/>
</dbReference>
<comment type="function">
    <text evidence="4">Initiates the rapid degradation of small, acid-soluble proteins during spore germination.</text>
</comment>
<evidence type="ECO:0000256" key="2">
    <source>
        <dbReference type="ARBA" id="ARBA00022801"/>
    </source>
</evidence>
<dbReference type="InterPro" id="IPR005080">
    <property type="entry name" value="Peptidase_A25"/>
</dbReference>
<evidence type="ECO:0000256" key="1">
    <source>
        <dbReference type="ARBA" id="ARBA00022670"/>
    </source>
</evidence>
<dbReference type="AlphaFoldDB" id="A0A556PTQ9"/>
<comment type="similarity">
    <text evidence="4">Belongs to the peptidase A25 family.</text>
</comment>
<reference evidence="5 6" key="1">
    <citation type="submission" date="2019-07" db="EMBL/GenBank/DDBJ databases">
        <title>Allobacillus sp. nov. SKP isolated from shrimp paste of Euphausiacea.</title>
        <authorList>
            <person name="Kanchanasin P."/>
            <person name="Tanasupawat S."/>
            <person name="Shi W."/>
            <person name="Wu L."/>
            <person name="Ma J."/>
        </authorList>
    </citation>
    <scope>NUCLEOTIDE SEQUENCE [LARGE SCALE GENOMIC DNA]</scope>
    <source>
        <strain evidence="5 6">SKP4-8</strain>
    </source>
</reference>
<dbReference type="InterPro" id="IPR023430">
    <property type="entry name" value="Pept_HybD-like_dom_sf"/>
</dbReference>
<proteinExistence type="inferred from homology"/>
<dbReference type="RefSeq" id="WP_144087521.1">
    <property type="nucleotide sequence ID" value="NZ_VMHE01000001.1"/>
</dbReference>
<dbReference type="Gene3D" id="3.40.50.1450">
    <property type="entry name" value="HybD-like"/>
    <property type="match status" value="2"/>
</dbReference>
<organism evidence="5 6">
    <name type="scientific">Allobacillus salarius</name>
    <dbReference type="NCBI Taxonomy" id="1955272"/>
    <lineage>
        <taxon>Bacteria</taxon>
        <taxon>Bacillati</taxon>
        <taxon>Bacillota</taxon>
        <taxon>Bacilli</taxon>
        <taxon>Bacillales</taxon>
        <taxon>Bacillaceae</taxon>
        <taxon>Allobacillus</taxon>
    </lineage>
</organism>
<feature type="propeptide" id="PRO_5022273965" evidence="4">
    <location>
        <begin position="1"/>
        <end position="10"/>
    </location>
</feature>
<comment type="caution">
    <text evidence="5">The sequence shown here is derived from an EMBL/GenBank/DDBJ whole genome shotgun (WGS) entry which is preliminary data.</text>
</comment>
<dbReference type="PIRSF" id="PIRSF019549">
    <property type="entry name" value="Peptidase_A25"/>
    <property type="match status" value="1"/>
</dbReference>
<dbReference type="GO" id="GO:0006508">
    <property type="term" value="P:proteolysis"/>
    <property type="evidence" value="ECO:0007669"/>
    <property type="project" value="UniProtKB-UniRule"/>
</dbReference>
<keyword evidence="2 4" id="KW-0378">Hydrolase</keyword>
<comment type="catalytic activity">
    <reaction evidence="4">
        <text>Endopeptidase action with P4 Glu or Asp, P1 preferably Glu &gt; Asp, P1' hydrophobic and P2' Ala.</text>
        <dbReference type="EC" id="3.4.24.78"/>
    </reaction>
</comment>
<comment type="subunit">
    <text evidence="4">Homotetramer.</text>
</comment>
<evidence type="ECO:0000313" key="6">
    <source>
        <dbReference type="Proteomes" id="UP000316425"/>
    </source>
</evidence>
<sequence length="362" mass="40235">MDNEYRLRTDLAVEAKEMFVEKNPEKEHELDGIIIREFQENDVKLTRVEIDEEGSKRVGKSPGEYITLESQKLRELKSDFMNQISTMMAKELSRLIQKHNIPNDARCLIVGLGNEYITPDALGPRTVNKTYVNAHLFKLHPDSVEEGVRPIAAFTPGVMGMTGIETSDMIFGVTKQSQPDFIIVIDALAARSINRVNATIQMSDTGIHPGSGVGNNRKEVSEATLNVPVFSIGVPTVVDAVTITSDTIDYMLKHFGREISEQGRASKALTPAGMSFGKRKLLKPEDLPDEETRKKFMGVIGSLGEEEKRQLIQEVLHPIGHNLMVTPKEVDEVIEELSKVIANGLNQGLHASIDEQNAKDYL</sequence>
<evidence type="ECO:0000256" key="4">
    <source>
        <dbReference type="HAMAP-Rule" id="MF_00626"/>
    </source>
</evidence>
<keyword evidence="6" id="KW-1185">Reference proteome</keyword>
<evidence type="ECO:0000313" key="5">
    <source>
        <dbReference type="EMBL" id="TSJ67762.1"/>
    </source>
</evidence>
<feature type="chain" id="PRO_5023287735" description="Germination protease" evidence="4">
    <location>
        <begin position="11"/>
        <end position="362"/>
    </location>
</feature>
<keyword evidence="1 4" id="KW-0645">Protease</keyword>
<dbReference type="EC" id="3.4.24.78" evidence="4"/>
<dbReference type="Pfam" id="PF03418">
    <property type="entry name" value="Peptidase_A25"/>
    <property type="match status" value="1"/>
</dbReference>
<dbReference type="NCBIfam" id="TIGR01441">
    <property type="entry name" value="GPR"/>
    <property type="match status" value="1"/>
</dbReference>
<dbReference type="SUPFAM" id="SSF53163">
    <property type="entry name" value="HybD-like"/>
    <property type="match status" value="1"/>
</dbReference>
<name>A0A556PTQ9_9BACI</name>
<dbReference type="HAMAP" id="MF_00626">
    <property type="entry name" value="Germination_prot"/>
    <property type="match status" value="1"/>
</dbReference>
<keyword evidence="3 4" id="KW-0865">Zymogen</keyword>
<gene>
    <name evidence="4" type="primary">gpr</name>
    <name evidence="5" type="ORF">FPQ13_01470</name>
</gene>